<dbReference type="PANTHER" id="PTHR43615">
    <property type="entry name" value="PHOSPHOENOLPYRUVATE SYNTHASE-RELATED"/>
    <property type="match status" value="1"/>
</dbReference>
<organism evidence="3 4">
    <name type="scientific">Paenibacillus melissococcoides</name>
    <dbReference type="NCBI Taxonomy" id="2912268"/>
    <lineage>
        <taxon>Bacteria</taxon>
        <taxon>Bacillati</taxon>
        <taxon>Bacillota</taxon>
        <taxon>Bacilli</taxon>
        <taxon>Bacillales</taxon>
        <taxon>Paenibacillaceae</taxon>
        <taxon>Paenibacillus</taxon>
    </lineage>
</organism>
<dbReference type="Gene3D" id="3.30.1490.20">
    <property type="entry name" value="ATP-grasp fold, A domain"/>
    <property type="match status" value="1"/>
</dbReference>
<dbReference type="Gene3D" id="3.30.470.20">
    <property type="entry name" value="ATP-grasp fold, B domain"/>
    <property type="match status" value="1"/>
</dbReference>
<dbReference type="InterPro" id="IPR036637">
    <property type="entry name" value="Phosphohistidine_dom_sf"/>
</dbReference>
<reference evidence="3" key="1">
    <citation type="submission" date="2022-06" db="EMBL/GenBank/DDBJ databases">
        <authorList>
            <person name="Dietemann V."/>
            <person name="Ory F."/>
            <person name="Dainat B."/>
            <person name="Oberhansli S."/>
        </authorList>
    </citation>
    <scope>NUCLEOTIDE SEQUENCE</scope>
    <source>
        <strain evidence="3">Ena-SAMPLE-TAB-26-04-2022-14:26:32:270-5432</strain>
    </source>
</reference>
<dbReference type="InterPro" id="IPR051549">
    <property type="entry name" value="PEP_Utilizing_Enz"/>
</dbReference>
<proteinExistence type="predicted"/>
<evidence type="ECO:0000313" key="3">
    <source>
        <dbReference type="EMBL" id="CAH8243396.1"/>
    </source>
</evidence>
<dbReference type="InterPro" id="IPR013815">
    <property type="entry name" value="ATP_grasp_subdomain_1"/>
</dbReference>
<dbReference type="PANTHER" id="PTHR43615:SF1">
    <property type="entry name" value="PPDK_N DOMAIN-CONTAINING PROTEIN"/>
    <property type="match status" value="1"/>
</dbReference>
<feature type="domain" description="Pyruvate phosphate dikinase AMP/ATP-binding" evidence="2">
    <location>
        <begin position="14"/>
        <end position="316"/>
    </location>
</feature>
<dbReference type="SUPFAM" id="SSF52009">
    <property type="entry name" value="Phosphohistidine domain"/>
    <property type="match status" value="1"/>
</dbReference>
<evidence type="ECO:0000259" key="1">
    <source>
        <dbReference type="Pfam" id="PF00391"/>
    </source>
</evidence>
<dbReference type="RefSeq" id="WP_213429181.1">
    <property type="nucleotide sequence ID" value="NZ_AP031286.1"/>
</dbReference>
<protein>
    <submittedName>
        <fullName evidence="3">PEP-utilizing enzyme</fullName>
    </submittedName>
</protein>
<sequence>MILWFDEVKRGDIARVGGKGANLGEMSAAGLPVPEGFCIDVEAYKTHLRSGSLWPKIEAMLQEITTEDVVSLDSTAVQIRQIIETAPMPSDLQHKIKEAYMRLLRLGYERVAVRSSATAEDLPEASFAGQQETFLSIIGEEDVLQHVKKCWSSLWTARSISYRTHNQFNHEEVYLSVVVQGQIESRKSGVLFTMNPLNGSKDQMLINASYGLGEMVVSGKVTPDTYIVSKRKRYNIAVHRKLGTKEMCLESHPIHGTITKEVPEPDRDKYCLSYGELRQLQRLGRELEQYYGAPQDIEWAFSGGKLYALQTRPITSLYLPEYPQTKLGKIEKKELDNFKEHLPTPPYPLEYETMMALLEEKHHAYRSLGLSIPAAEQVIRIDRNGVLSIHPVSPRPTLSFLKLPSHVRRMLRDSSARISVEEEQSNAKRLQQLMNVQISGLNDRELVQQIESIVKISKNYGQIRFHIYVFPMVLLGFKLKLLIRMSRLKRPVSEYELLSNLDYKTAVIEKALNALAVSADLNPVLRAVFLECPAGEVQHRLKLESGGQAFLKEVETFLQEHGARTMKAYMPFSNEASWSENVSSLYGTIAAMLRSGSIHNFDKRQEDINLQFYKLTEEIRKGLPRFLADSFSRTLEQFRAAFKGREWTLYAIEECYVALRKAMQEAADRLKHRGFLTAPEDILYLKLSEVYRLLDRSSGEVGMEDAAGKIRERRINREFSLAVWNVNEHELDQQNQDHIKGLPGSGGLAEGNVKVISGAAEFGKLEKGDVLVCSFTDPAWTPLFLLASAVVSDTGGPLSHAAIVAREYRIPAVLGTKVATSCLQDGDRVMVDGFKGTVTVLKDQLAASAT</sequence>
<dbReference type="SUPFAM" id="SSF56059">
    <property type="entry name" value="Glutathione synthetase ATP-binding domain-like"/>
    <property type="match status" value="1"/>
</dbReference>
<keyword evidence="4" id="KW-1185">Reference proteome</keyword>
<evidence type="ECO:0000259" key="2">
    <source>
        <dbReference type="Pfam" id="PF01326"/>
    </source>
</evidence>
<gene>
    <name evidence="3" type="ORF">WJ0W_000637</name>
</gene>
<dbReference type="InterPro" id="IPR002192">
    <property type="entry name" value="PPDK_AMP/ATP-bd"/>
</dbReference>
<name>A0ABM9FW52_9BACL</name>
<comment type="caution">
    <text evidence="3">The sequence shown here is derived from an EMBL/GenBank/DDBJ whole genome shotgun (WGS) entry which is preliminary data.</text>
</comment>
<accession>A0ABM9FW52</accession>
<dbReference type="InterPro" id="IPR008279">
    <property type="entry name" value="PEP-util_enz_mobile_dom"/>
</dbReference>
<dbReference type="Gene3D" id="3.50.30.10">
    <property type="entry name" value="Phosphohistidine domain"/>
    <property type="match status" value="1"/>
</dbReference>
<dbReference type="Pfam" id="PF01326">
    <property type="entry name" value="PPDK_N"/>
    <property type="match status" value="1"/>
</dbReference>
<dbReference type="EMBL" id="CALYLO010000001">
    <property type="protein sequence ID" value="CAH8243396.1"/>
    <property type="molecule type" value="Genomic_DNA"/>
</dbReference>
<evidence type="ECO:0000313" key="4">
    <source>
        <dbReference type="Proteomes" id="UP001154322"/>
    </source>
</evidence>
<feature type="domain" description="PEP-utilising enzyme mobile" evidence="1">
    <location>
        <begin position="766"/>
        <end position="836"/>
    </location>
</feature>
<dbReference type="Proteomes" id="UP001154322">
    <property type="component" value="Unassembled WGS sequence"/>
</dbReference>
<dbReference type="Pfam" id="PF00391">
    <property type="entry name" value="PEP-utilizers"/>
    <property type="match status" value="1"/>
</dbReference>